<keyword evidence="3" id="KW-1185">Reference proteome</keyword>
<sequence>MGTIAWFNAYTLATYNDEDAVMIQLVYVSSSVRLFTKDELIGILEVSRTHNQSKGITGILLYANGNFLQLLEGEKKDVDALYEKITQDKRHRGCIKLFAKDATSRLFPDWSMGFRELSKDECDTKKGYSDLMAFWNNPMDLKNNPNQLLRILGEFSMNNR</sequence>
<evidence type="ECO:0000259" key="1">
    <source>
        <dbReference type="PROSITE" id="PS50925"/>
    </source>
</evidence>
<dbReference type="HOGENOM" id="CLU_097099_2_2_5"/>
<evidence type="ECO:0000313" key="2">
    <source>
        <dbReference type="EMBL" id="ABK45044.1"/>
    </source>
</evidence>
<feature type="domain" description="BLUF" evidence="1">
    <location>
        <begin position="22"/>
        <end position="113"/>
    </location>
</feature>
<gene>
    <name evidence="2" type="ordered locus">Mmc1_2544</name>
</gene>
<dbReference type="STRING" id="156889.Mmc1_2544"/>
<name>A0LAQ1_MAGMM</name>
<dbReference type="EMBL" id="CP000471">
    <property type="protein sequence ID" value="ABK45044.1"/>
    <property type="molecule type" value="Genomic_DNA"/>
</dbReference>
<dbReference type="GO" id="GO:0009882">
    <property type="term" value="F:blue light photoreceptor activity"/>
    <property type="evidence" value="ECO:0007669"/>
    <property type="project" value="InterPro"/>
</dbReference>
<dbReference type="InterPro" id="IPR036046">
    <property type="entry name" value="Acylphosphatase-like_dom_sf"/>
</dbReference>
<accession>A0LAQ1</accession>
<dbReference type="InterPro" id="IPR007024">
    <property type="entry name" value="BLUF_domain"/>
</dbReference>
<dbReference type="AlphaFoldDB" id="A0LAQ1"/>
<dbReference type="Gene3D" id="3.30.70.100">
    <property type="match status" value="1"/>
</dbReference>
<dbReference type="eggNOG" id="COG3431">
    <property type="taxonomic scope" value="Bacteria"/>
</dbReference>
<dbReference type="SUPFAM" id="SSF54975">
    <property type="entry name" value="Acylphosphatase/BLUF domain-like"/>
    <property type="match status" value="1"/>
</dbReference>
<reference evidence="3" key="1">
    <citation type="journal article" date="2009" name="Appl. Environ. Microbiol.">
        <title>Complete genome sequence of the chemolithoautotrophic marine magnetotactic coccus strain MC-1.</title>
        <authorList>
            <person name="Schubbe S."/>
            <person name="Williams T.J."/>
            <person name="Xie G."/>
            <person name="Kiss H.E."/>
            <person name="Brettin T.S."/>
            <person name="Martinez D."/>
            <person name="Ross C.A."/>
            <person name="Schuler D."/>
            <person name="Cox B.L."/>
            <person name="Nealson K.H."/>
            <person name="Bazylinski D.A."/>
        </authorList>
    </citation>
    <scope>NUCLEOTIDE SEQUENCE [LARGE SCALE GENOMIC DNA]</scope>
    <source>
        <strain evidence="3">ATCC BAA-1437 / JCM 17883 / MC-1</strain>
    </source>
</reference>
<evidence type="ECO:0000313" key="3">
    <source>
        <dbReference type="Proteomes" id="UP000002586"/>
    </source>
</evidence>
<reference evidence="2 3" key="2">
    <citation type="journal article" date="2012" name="Int. J. Syst. Evol. Microbiol.">
        <title>Magnetococcus marinus gen. nov., sp. nov., a marine, magnetotactic bacterium that represents a novel lineage (Magnetococcaceae fam. nov.; Magnetococcales ord. nov.) at the base of the Alphaproteobacteria.</title>
        <authorList>
            <person name="Bazylinski D.A."/>
            <person name="Williams T.J."/>
            <person name="Lefevre C.T."/>
            <person name="Berg R.J."/>
            <person name="Zhang C.L."/>
            <person name="Bowser S.S."/>
            <person name="Dean A.J."/>
            <person name="Beveridge T.J."/>
        </authorList>
    </citation>
    <scope>NUCLEOTIDE SEQUENCE [LARGE SCALE GENOMIC DNA]</scope>
    <source>
        <strain evidence="3">ATCC BAA-1437 / JCM 17883 / MC-1</strain>
    </source>
</reference>
<dbReference type="KEGG" id="mgm:Mmc1_2544"/>
<proteinExistence type="predicted"/>
<dbReference type="Pfam" id="PF04940">
    <property type="entry name" value="BLUF"/>
    <property type="match status" value="1"/>
</dbReference>
<organism evidence="2 3">
    <name type="scientific">Magnetococcus marinus (strain ATCC BAA-1437 / JCM 17883 / MC-1)</name>
    <dbReference type="NCBI Taxonomy" id="156889"/>
    <lineage>
        <taxon>Bacteria</taxon>
        <taxon>Pseudomonadati</taxon>
        <taxon>Pseudomonadota</taxon>
        <taxon>Magnetococcia</taxon>
        <taxon>Magnetococcales</taxon>
        <taxon>Magnetococcaceae</taxon>
        <taxon>Magnetococcus</taxon>
    </lineage>
</organism>
<protein>
    <submittedName>
        <fullName evidence="2">BLUF domain protein</fullName>
    </submittedName>
</protein>
<dbReference type="Proteomes" id="UP000002586">
    <property type="component" value="Chromosome"/>
</dbReference>
<dbReference type="GO" id="GO:0071949">
    <property type="term" value="F:FAD binding"/>
    <property type="evidence" value="ECO:0007669"/>
    <property type="project" value="InterPro"/>
</dbReference>
<dbReference type="SMART" id="SM01034">
    <property type="entry name" value="BLUF"/>
    <property type="match status" value="1"/>
</dbReference>
<dbReference type="PROSITE" id="PS50925">
    <property type="entry name" value="BLUF"/>
    <property type="match status" value="1"/>
</dbReference>